<evidence type="ECO:0000313" key="1">
    <source>
        <dbReference type="EMBL" id="KAK8970877.1"/>
    </source>
</evidence>
<dbReference type="Proteomes" id="UP001412067">
    <property type="component" value="Unassembled WGS sequence"/>
</dbReference>
<name>A0ABR2N441_9ASPA</name>
<protein>
    <submittedName>
        <fullName evidence="1">Uncharacterized protein</fullName>
    </submittedName>
</protein>
<accession>A0ABR2N441</accession>
<gene>
    <name evidence="1" type="ORF">KSP40_PGU002665</name>
</gene>
<reference evidence="1 2" key="1">
    <citation type="journal article" date="2022" name="Nat. Plants">
        <title>Genomes of leafy and leafless Platanthera orchids illuminate the evolution of mycoheterotrophy.</title>
        <authorList>
            <person name="Li M.H."/>
            <person name="Liu K.W."/>
            <person name="Li Z."/>
            <person name="Lu H.C."/>
            <person name="Ye Q.L."/>
            <person name="Zhang D."/>
            <person name="Wang J.Y."/>
            <person name="Li Y.F."/>
            <person name="Zhong Z.M."/>
            <person name="Liu X."/>
            <person name="Yu X."/>
            <person name="Liu D.K."/>
            <person name="Tu X.D."/>
            <person name="Liu B."/>
            <person name="Hao Y."/>
            <person name="Liao X.Y."/>
            <person name="Jiang Y.T."/>
            <person name="Sun W.H."/>
            <person name="Chen J."/>
            <person name="Chen Y.Q."/>
            <person name="Ai Y."/>
            <person name="Zhai J.W."/>
            <person name="Wu S.S."/>
            <person name="Zhou Z."/>
            <person name="Hsiao Y.Y."/>
            <person name="Wu W.L."/>
            <person name="Chen Y.Y."/>
            <person name="Lin Y.F."/>
            <person name="Hsu J.L."/>
            <person name="Li C.Y."/>
            <person name="Wang Z.W."/>
            <person name="Zhao X."/>
            <person name="Zhong W.Y."/>
            <person name="Ma X.K."/>
            <person name="Ma L."/>
            <person name="Huang J."/>
            <person name="Chen G.Z."/>
            <person name="Huang M.Z."/>
            <person name="Huang L."/>
            <person name="Peng D.H."/>
            <person name="Luo Y.B."/>
            <person name="Zou S.Q."/>
            <person name="Chen S.P."/>
            <person name="Lan S."/>
            <person name="Tsai W.C."/>
            <person name="Van de Peer Y."/>
            <person name="Liu Z.J."/>
        </authorList>
    </citation>
    <scope>NUCLEOTIDE SEQUENCE [LARGE SCALE GENOMIC DNA]</scope>
    <source>
        <strain evidence="1">Lor288</strain>
    </source>
</reference>
<comment type="caution">
    <text evidence="1">The sequence shown here is derived from an EMBL/GenBank/DDBJ whole genome shotgun (WGS) entry which is preliminary data.</text>
</comment>
<sequence>MAIDEPSMIGAQAISVVAMILSCKAWTAVLSPFSALACKFSPFTVQARCRPRRAKEYVASVKNKRSCFRAMGLRACYLAVPLYIEGILPTLLLAGGFGAHRAAFVKTTHQNARPHKRSSKIKTVSNTLICGMLVHPTAGNLKPCGLCPDDQNAPKKAMKLICSFKLILSLLFYEKPITKPYMHMYINMITDVSLTKRYKVLLEQLNIV</sequence>
<dbReference type="EMBL" id="JBBWWR010000001">
    <property type="protein sequence ID" value="KAK8970877.1"/>
    <property type="molecule type" value="Genomic_DNA"/>
</dbReference>
<organism evidence="1 2">
    <name type="scientific">Platanthera guangdongensis</name>
    <dbReference type="NCBI Taxonomy" id="2320717"/>
    <lineage>
        <taxon>Eukaryota</taxon>
        <taxon>Viridiplantae</taxon>
        <taxon>Streptophyta</taxon>
        <taxon>Embryophyta</taxon>
        <taxon>Tracheophyta</taxon>
        <taxon>Spermatophyta</taxon>
        <taxon>Magnoliopsida</taxon>
        <taxon>Liliopsida</taxon>
        <taxon>Asparagales</taxon>
        <taxon>Orchidaceae</taxon>
        <taxon>Orchidoideae</taxon>
        <taxon>Orchideae</taxon>
        <taxon>Orchidinae</taxon>
        <taxon>Platanthera</taxon>
    </lineage>
</organism>
<keyword evidence="2" id="KW-1185">Reference proteome</keyword>
<evidence type="ECO:0000313" key="2">
    <source>
        <dbReference type="Proteomes" id="UP001412067"/>
    </source>
</evidence>
<proteinExistence type="predicted"/>